<dbReference type="EMBL" id="PFEU01000008">
    <property type="protein sequence ID" value="PJE76964.1"/>
    <property type="molecule type" value="Genomic_DNA"/>
</dbReference>
<reference evidence="2" key="1">
    <citation type="submission" date="2017-09" db="EMBL/GenBank/DDBJ databases">
        <title>Depth-based differentiation of microbial function through sediment-hosted aquifers and enrichment of novel symbionts in the deep terrestrial subsurface.</title>
        <authorList>
            <person name="Probst A.J."/>
            <person name="Ladd B."/>
            <person name="Jarett J.K."/>
            <person name="Geller-Mcgrath D.E."/>
            <person name="Sieber C.M.K."/>
            <person name="Emerson J.B."/>
            <person name="Anantharaman K."/>
            <person name="Thomas B.C."/>
            <person name="Malmstrom R."/>
            <person name="Stieglmeier M."/>
            <person name="Klingl A."/>
            <person name="Woyke T."/>
            <person name="Ryan C.M."/>
            <person name="Banfield J.F."/>
        </authorList>
    </citation>
    <scope>NUCLEOTIDE SEQUENCE [LARGE SCALE GENOMIC DNA]</scope>
</reference>
<accession>A0A2M8LHP7</accession>
<proteinExistence type="predicted"/>
<comment type="caution">
    <text evidence="1">The sequence shown here is derived from an EMBL/GenBank/DDBJ whole genome shotgun (WGS) entry which is preliminary data.</text>
</comment>
<dbReference type="Proteomes" id="UP000231436">
    <property type="component" value="Unassembled WGS sequence"/>
</dbReference>
<evidence type="ECO:0000313" key="1">
    <source>
        <dbReference type="EMBL" id="PJE76964.1"/>
    </source>
</evidence>
<name>A0A2M8LHP7_9BACT</name>
<evidence type="ECO:0000313" key="2">
    <source>
        <dbReference type="Proteomes" id="UP000231436"/>
    </source>
</evidence>
<sequence>MRRYFKPLLLVLAILAIVMLGQKVVHKLMGLDEEPVVSHSIPSIPLPPPPRQIEVDGYVAYVPPGSARLLDVPKNLVDAVAEGKELLTSKRLNQAQCVPSHALQLGWKRCIGDYLVAAVNETGKLQVVDVYGGESTSPSGFSVTCERDGACDGGVNPPFIISSPPGWTAVAVRTAVHGDGPDGVDGAVYVPYSTRLDTPAFREAGLMYLRDAVLAAYYEMRAKDVRSQFIEGRLVTDFGTPDHIITLILTEQMWSDTWFAKGADLERLQMLDRALVTLGLNRWKSFSYTKSWADARGIGQIVGTPYKAIREQYPRADLPKDDVWGRVDHHNAIKTMIAHTDAEWWTFREDSQREFYLANTWERQLVFAAGYNANIATVKRAITACGDSWRDESCKTLPTETRLYLVKYEWIHGVLFDPAFRAQVEKNTWPTIYEAHKAVQADYARRHDVATAQATN</sequence>
<gene>
    <name evidence="1" type="ORF">COV05_02100</name>
</gene>
<protein>
    <recommendedName>
        <fullName evidence="3">Transglycosylase SLT domain-containing protein</fullName>
    </recommendedName>
</protein>
<evidence type="ECO:0008006" key="3">
    <source>
        <dbReference type="Google" id="ProtNLM"/>
    </source>
</evidence>
<organism evidence="1 2">
    <name type="scientific">Candidatus Uhrbacteria bacterium CG10_big_fil_rev_8_21_14_0_10_48_16</name>
    <dbReference type="NCBI Taxonomy" id="1975038"/>
    <lineage>
        <taxon>Bacteria</taxon>
        <taxon>Candidatus Uhriibacteriota</taxon>
    </lineage>
</organism>
<dbReference type="AlphaFoldDB" id="A0A2M8LHP7"/>